<evidence type="ECO:0000313" key="2">
    <source>
        <dbReference type="Proteomes" id="UP000199181"/>
    </source>
</evidence>
<organism evidence="1 2">
    <name type="scientific">Stigmatella erecta</name>
    <dbReference type="NCBI Taxonomy" id="83460"/>
    <lineage>
        <taxon>Bacteria</taxon>
        <taxon>Pseudomonadati</taxon>
        <taxon>Myxococcota</taxon>
        <taxon>Myxococcia</taxon>
        <taxon>Myxococcales</taxon>
        <taxon>Cystobacterineae</taxon>
        <taxon>Archangiaceae</taxon>
        <taxon>Stigmatella</taxon>
    </lineage>
</organism>
<dbReference type="Proteomes" id="UP000199181">
    <property type="component" value="Unassembled WGS sequence"/>
</dbReference>
<accession>A0A1I0AH53</accession>
<proteinExistence type="predicted"/>
<sequence length="359" mass="37201">MVEQAPPEFHSRLVLEAQAHWPGKDYLRLPVKSSLILILASPRKRLLRAGSLLLLIAGGAHCGGSPSTPETGEDTDSAALAYTPCAQEARTGQFTVELGDGATSVQGRVLNGVVPANVRRAEAQEGECRLLRGRSLFCSPACGASQACDENGACIPYPTAQDVGTVRLQGLKADLSLTPNAANFYFNAGTSLPSPGLDEGASLKLEASGAQVPAFSLKGRGIPKLEVPSGAIAVERGKPVTISWTPPSTPGDARIQIVMDLAHHGGIAASLECDAVQDSGSYAIPAGLLTQLIDVGVAGFPKVTISRRTADSTETSVGCVELLTVSQTERELTLPGLVSCSSNADCPTGQSCQADLTCQ</sequence>
<dbReference type="EMBL" id="FOIJ01000001">
    <property type="protein sequence ID" value="SES92594.1"/>
    <property type="molecule type" value="Genomic_DNA"/>
</dbReference>
<name>A0A1I0AH53_9BACT</name>
<evidence type="ECO:0000313" key="1">
    <source>
        <dbReference type="EMBL" id="SES92594.1"/>
    </source>
</evidence>
<protein>
    <submittedName>
        <fullName evidence="1">Uncharacterized protein</fullName>
    </submittedName>
</protein>
<dbReference type="AlphaFoldDB" id="A0A1I0AH53"/>
<keyword evidence="2" id="KW-1185">Reference proteome</keyword>
<gene>
    <name evidence="1" type="ORF">SAMN05443639_101657</name>
</gene>
<reference evidence="2" key="1">
    <citation type="submission" date="2016-10" db="EMBL/GenBank/DDBJ databases">
        <authorList>
            <person name="Varghese N."/>
            <person name="Submissions S."/>
        </authorList>
    </citation>
    <scope>NUCLEOTIDE SEQUENCE [LARGE SCALE GENOMIC DNA]</scope>
    <source>
        <strain evidence="2">DSM 16858</strain>
    </source>
</reference>